<evidence type="ECO:0000256" key="6">
    <source>
        <dbReference type="SAM" id="Phobius"/>
    </source>
</evidence>
<dbReference type="AlphaFoldDB" id="L1MC30"/>
<dbReference type="eggNOG" id="COG2814">
    <property type="taxonomic scope" value="Bacteria"/>
</dbReference>
<evidence type="ECO:0000256" key="1">
    <source>
        <dbReference type="ARBA" id="ARBA00004651"/>
    </source>
</evidence>
<feature type="transmembrane region" description="Helical" evidence="6">
    <location>
        <begin position="279"/>
        <end position="297"/>
    </location>
</feature>
<dbReference type="Pfam" id="PF07690">
    <property type="entry name" value="MFS_1"/>
    <property type="match status" value="1"/>
</dbReference>
<evidence type="ECO:0000256" key="5">
    <source>
        <dbReference type="ARBA" id="ARBA00023136"/>
    </source>
</evidence>
<evidence type="ECO:0000259" key="7">
    <source>
        <dbReference type="PROSITE" id="PS50850"/>
    </source>
</evidence>
<evidence type="ECO:0000256" key="2">
    <source>
        <dbReference type="ARBA" id="ARBA00022475"/>
    </source>
</evidence>
<feature type="transmembrane region" description="Helical" evidence="6">
    <location>
        <begin position="303"/>
        <end position="323"/>
    </location>
</feature>
<feature type="transmembrane region" description="Helical" evidence="6">
    <location>
        <begin position="248"/>
        <end position="267"/>
    </location>
</feature>
<keyword evidence="3 6" id="KW-0812">Transmembrane</keyword>
<organism evidence="8 9">
    <name type="scientific">Corynebacterium durum F0235</name>
    <dbReference type="NCBI Taxonomy" id="1035195"/>
    <lineage>
        <taxon>Bacteria</taxon>
        <taxon>Bacillati</taxon>
        <taxon>Actinomycetota</taxon>
        <taxon>Actinomycetes</taxon>
        <taxon>Mycobacteriales</taxon>
        <taxon>Corynebacteriaceae</taxon>
        <taxon>Corynebacterium</taxon>
    </lineage>
</organism>
<feature type="transmembrane region" description="Helical" evidence="6">
    <location>
        <begin position="101"/>
        <end position="122"/>
    </location>
</feature>
<feature type="domain" description="Major facilitator superfamily (MFS) profile" evidence="7">
    <location>
        <begin position="1"/>
        <end position="384"/>
    </location>
</feature>
<feature type="transmembrane region" description="Helical" evidence="6">
    <location>
        <begin position="361"/>
        <end position="381"/>
    </location>
</feature>
<dbReference type="PANTHER" id="PTHR43124">
    <property type="entry name" value="PURINE EFFLUX PUMP PBUE"/>
    <property type="match status" value="1"/>
</dbReference>
<sequence>MHTSDHPARRSTAAALVITALFVLTQLYSAIPLIGPVSTDLGRNATFALSTSFSLCYALGFLIWGPIADHYGRRTCLLIGMTLLTVATLSCAVTTSLGALAVARCIQGITAASFSPIALAYLSDSTPPAWRGTAIGAMSTAFLVAGIFGQVTAQAITERWGWHWVFGASALVLFICAGAIAVLMRDRTTRTPYSSLIDQFTRVGALLTTPTILLLCSAHITLLLVFVAMYTALGPHLVSLGYSPSDVLILRLVGLPGMFAALAVGKLSQRFSTITLARAGFLLGVVGLILEACMHTSTIGIGAASLVCVTGVAIAVATMITLFGQVAAPNRATGMAINGLVLFFGASIGPLLGAAGLSFSALLLVLAALYCCAALSLTVVAKLL</sequence>
<dbReference type="PATRIC" id="fig|1035195.3.peg.2030"/>
<comment type="caution">
    <text evidence="8">The sequence shown here is derived from an EMBL/GenBank/DDBJ whole genome shotgun (WGS) entry which is preliminary data.</text>
</comment>
<keyword evidence="4 6" id="KW-1133">Transmembrane helix</keyword>
<gene>
    <name evidence="8" type="ORF">HMPREF9997_02269</name>
</gene>
<name>L1MC30_9CORY</name>
<evidence type="ECO:0000313" key="9">
    <source>
        <dbReference type="Proteomes" id="UP000010445"/>
    </source>
</evidence>
<keyword evidence="2" id="KW-1003">Cell membrane</keyword>
<feature type="transmembrane region" description="Helical" evidence="6">
    <location>
        <begin position="335"/>
        <end position="355"/>
    </location>
</feature>
<dbReference type="GO" id="GO:0005886">
    <property type="term" value="C:plasma membrane"/>
    <property type="evidence" value="ECO:0007669"/>
    <property type="project" value="UniProtKB-SubCell"/>
</dbReference>
<feature type="transmembrane region" description="Helical" evidence="6">
    <location>
        <begin position="76"/>
        <end position="95"/>
    </location>
</feature>
<accession>L1MC30</accession>
<dbReference type="OrthoDB" id="9787026at2"/>
<dbReference type="PANTHER" id="PTHR43124:SF3">
    <property type="entry name" value="CHLORAMPHENICOL EFFLUX PUMP RV0191"/>
    <property type="match status" value="1"/>
</dbReference>
<dbReference type="InterPro" id="IPR020846">
    <property type="entry name" value="MFS_dom"/>
</dbReference>
<comment type="subcellular location">
    <subcellularLocation>
        <location evidence="1">Cell membrane</location>
        <topology evidence="1">Multi-pass membrane protein</topology>
    </subcellularLocation>
</comment>
<dbReference type="InterPro" id="IPR036259">
    <property type="entry name" value="MFS_trans_sf"/>
</dbReference>
<dbReference type="STRING" id="1035195.HMPREF9997_02269"/>
<dbReference type="SUPFAM" id="SSF103473">
    <property type="entry name" value="MFS general substrate transporter"/>
    <property type="match status" value="1"/>
</dbReference>
<dbReference type="EMBL" id="AMEM01000037">
    <property type="protein sequence ID" value="EKX88595.1"/>
    <property type="molecule type" value="Genomic_DNA"/>
</dbReference>
<dbReference type="GO" id="GO:0022857">
    <property type="term" value="F:transmembrane transporter activity"/>
    <property type="evidence" value="ECO:0007669"/>
    <property type="project" value="InterPro"/>
</dbReference>
<dbReference type="InterPro" id="IPR050189">
    <property type="entry name" value="MFS_Efflux_Transporters"/>
</dbReference>
<dbReference type="InterPro" id="IPR011701">
    <property type="entry name" value="MFS"/>
</dbReference>
<dbReference type="HOGENOM" id="CLU_001265_19_4_11"/>
<keyword evidence="5 6" id="KW-0472">Membrane</keyword>
<dbReference type="Gene3D" id="1.20.1250.20">
    <property type="entry name" value="MFS general substrate transporter like domains"/>
    <property type="match status" value="1"/>
</dbReference>
<dbReference type="Proteomes" id="UP000010445">
    <property type="component" value="Unassembled WGS sequence"/>
</dbReference>
<proteinExistence type="predicted"/>
<dbReference type="PROSITE" id="PS50850">
    <property type="entry name" value="MFS"/>
    <property type="match status" value="1"/>
</dbReference>
<evidence type="ECO:0000313" key="8">
    <source>
        <dbReference type="EMBL" id="EKX88595.1"/>
    </source>
</evidence>
<feature type="transmembrane region" description="Helical" evidence="6">
    <location>
        <begin position="162"/>
        <end position="184"/>
    </location>
</feature>
<keyword evidence="9" id="KW-1185">Reference proteome</keyword>
<feature type="transmembrane region" description="Helical" evidence="6">
    <location>
        <begin position="205"/>
        <end position="228"/>
    </location>
</feature>
<evidence type="ECO:0000256" key="4">
    <source>
        <dbReference type="ARBA" id="ARBA00022989"/>
    </source>
</evidence>
<dbReference type="RefSeq" id="WP_006061690.1">
    <property type="nucleotide sequence ID" value="NZ_KB290820.1"/>
</dbReference>
<protein>
    <submittedName>
        <fullName evidence="8">Transporter, major facilitator family protein</fullName>
    </submittedName>
</protein>
<reference evidence="8 9" key="1">
    <citation type="submission" date="2012-05" db="EMBL/GenBank/DDBJ databases">
        <authorList>
            <person name="Weinstock G."/>
            <person name="Sodergren E."/>
            <person name="Lobos E.A."/>
            <person name="Fulton L."/>
            <person name="Fulton R."/>
            <person name="Courtney L."/>
            <person name="Fronick C."/>
            <person name="O'Laughlin M."/>
            <person name="Godfrey J."/>
            <person name="Wilson R.M."/>
            <person name="Miner T."/>
            <person name="Farmer C."/>
            <person name="Delehaunty K."/>
            <person name="Cordes M."/>
            <person name="Minx P."/>
            <person name="Tomlinson C."/>
            <person name="Chen J."/>
            <person name="Wollam A."/>
            <person name="Pepin K.H."/>
            <person name="Bhonagiri V."/>
            <person name="Zhang X."/>
            <person name="Suruliraj S."/>
            <person name="Warren W."/>
            <person name="Mitreva M."/>
            <person name="Mardis E.R."/>
            <person name="Wilson R.K."/>
        </authorList>
    </citation>
    <scope>NUCLEOTIDE SEQUENCE [LARGE SCALE GENOMIC DNA]</scope>
    <source>
        <strain evidence="8 9">F0235</strain>
    </source>
</reference>
<feature type="transmembrane region" description="Helical" evidence="6">
    <location>
        <begin position="134"/>
        <end position="156"/>
    </location>
</feature>
<feature type="transmembrane region" description="Helical" evidence="6">
    <location>
        <begin position="45"/>
        <end position="64"/>
    </location>
</feature>
<evidence type="ECO:0000256" key="3">
    <source>
        <dbReference type="ARBA" id="ARBA00022692"/>
    </source>
</evidence>